<dbReference type="Proteomes" id="UP000788993">
    <property type="component" value="Unassembled WGS sequence"/>
</dbReference>
<organism evidence="6 7">
    <name type="scientific">Ogataea polymorpha</name>
    <dbReference type="NCBI Taxonomy" id="460523"/>
    <lineage>
        <taxon>Eukaryota</taxon>
        <taxon>Fungi</taxon>
        <taxon>Dikarya</taxon>
        <taxon>Ascomycota</taxon>
        <taxon>Saccharomycotina</taxon>
        <taxon>Pichiomycetes</taxon>
        <taxon>Pichiales</taxon>
        <taxon>Pichiaceae</taxon>
        <taxon>Ogataea</taxon>
    </lineage>
</organism>
<feature type="transmembrane region" description="Helical" evidence="5">
    <location>
        <begin position="12"/>
        <end position="29"/>
    </location>
</feature>
<sequence>MESCAIYQNPSGFGFLIGSLLALGIYVSYIPQHLKIVNRRTSEGLSPLFLLLGSTSGFSSLVNLLLVSSPARKCCLTDLNKFQCIYSQLGLIQVAAQAIGYSLILILCAYLTRPPIDVPGSNEEKIGRALQQNNGFRKFQRNLVHSPRNGTIFAPDPYHLHAETRRNAFHAYDAAADPRRVPVELFAVHAARLNVEQLAALLYGRQLATRAPDHVSVLQGPRPRRNTVVGMTV</sequence>
<evidence type="ECO:0000256" key="5">
    <source>
        <dbReference type="SAM" id="Phobius"/>
    </source>
</evidence>
<reference evidence="6" key="2">
    <citation type="submission" date="2021-01" db="EMBL/GenBank/DDBJ databases">
        <authorList>
            <person name="Schikora-Tamarit M.A."/>
        </authorList>
    </citation>
    <scope>NUCLEOTIDE SEQUENCE</scope>
    <source>
        <strain evidence="6">NCAIM Y.01608</strain>
    </source>
</reference>
<evidence type="ECO:0000313" key="7">
    <source>
        <dbReference type="Proteomes" id="UP000788993"/>
    </source>
</evidence>
<feature type="transmembrane region" description="Helical" evidence="5">
    <location>
        <begin position="49"/>
        <end position="68"/>
    </location>
</feature>
<keyword evidence="2 5" id="KW-0812">Transmembrane</keyword>
<comment type="caution">
    <text evidence="6">The sequence shown here is derived from an EMBL/GenBank/DDBJ whole genome shotgun (WGS) entry which is preliminary data.</text>
</comment>
<dbReference type="Pfam" id="PF04193">
    <property type="entry name" value="PQ-loop"/>
    <property type="match status" value="1"/>
</dbReference>
<accession>A0A9P8NWD5</accession>
<dbReference type="AlphaFoldDB" id="A0A9P8NWD5"/>
<comment type="subcellular location">
    <subcellularLocation>
        <location evidence="1">Membrane</location>
        <topology evidence="1">Multi-pass membrane protein</topology>
    </subcellularLocation>
</comment>
<dbReference type="EMBL" id="JAEUBD010001468">
    <property type="protein sequence ID" value="KAH3660667.1"/>
    <property type="molecule type" value="Genomic_DNA"/>
</dbReference>
<name>A0A9P8NWD5_9ASCO</name>
<evidence type="ECO:0000256" key="2">
    <source>
        <dbReference type="ARBA" id="ARBA00022692"/>
    </source>
</evidence>
<protein>
    <submittedName>
        <fullName evidence="6">Uncharacterized protein</fullName>
    </submittedName>
</protein>
<proteinExistence type="predicted"/>
<gene>
    <name evidence="6" type="ORF">OGATHE_004999</name>
</gene>
<evidence type="ECO:0000256" key="4">
    <source>
        <dbReference type="ARBA" id="ARBA00023136"/>
    </source>
</evidence>
<dbReference type="InterPro" id="IPR006603">
    <property type="entry name" value="PQ-loop_rpt"/>
</dbReference>
<keyword evidence="3 5" id="KW-1133">Transmembrane helix</keyword>
<feature type="transmembrane region" description="Helical" evidence="5">
    <location>
        <begin position="89"/>
        <end position="112"/>
    </location>
</feature>
<evidence type="ECO:0000313" key="6">
    <source>
        <dbReference type="EMBL" id="KAH3660667.1"/>
    </source>
</evidence>
<dbReference type="Gene3D" id="1.20.1280.290">
    <property type="match status" value="1"/>
</dbReference>
<evidence type="ECO:0000256" key="1">
    <source>
        <dbReference type="ARBA" id="ARBA00004141"/>
    </source>
</evidence>
<dbReference type="GO" id="GO:0016020">
    <property type="term" value="C:membrane"/>
    <property type="evidence" value="ECO:0007669"/>
    <property type="project" value="UniProtKB-SubCell"/>
</dbReference>
<reference evidence="6" key="1">
    <citation type="journal article" date="2021" name="Open Biol.">
        <title>Shared evolutionary footprints suggest mitochondrial oxidative damage underlies multiple complex I losses in fungi.</title>
        <authorList>
            <person name="Schikora-Tamarit M.A."/>
            <person name="Marcet-Houben M."/>
            <person name="Nosek J."/>
            <person name="Gabaldon T."/>
        </authorList>
    </citation>
    <scope>NUCLEOTIDE SEQUENCE</scope>
    <source>
        <strain evidence="6">NCAIM Y.01608</strain>
    </source>
</reference>
<keyword evidence="7" id="KW-1185">Reference proteome</keyword>
<evidence type="ECO:0000256" key="3">
    <source>
        <dbReference type="ARBA" id="ARBA00022989"/>
    </source>
</evidence>
<dbReference type="SMART" id="SM00679">
    <property type="entry name" value="CTNS"/>
    <property type="match status" value="1"/>
</dbReference>
<keyword evidence="4 5" id="KW-0472">Membrane</keyword>